<evidence type="ECO:0000313" key="1">
    <source>
        <dbReference type="EMBL" id="KAJ3576083.1"/>
    </source>
</evidence>
<dbReference type="Gene3D" id="3.80.10.10">
    <property type="entry name" value="Ribonuclease Inhibitor"/>
    <property type="match status" value="1"/>
</dbReference>
<dbReference type="EMBL" id="JANIEX010000019">
    <property type="protein sequence ID" value="KAJ3576083.1"/>
    <property type="molecule type" value="Genomic_DNA"/>
</dbReference>
<sequence length="482" mass="55883">MTTLKLLPYEILQKIFQNFRNDSKESRHWLCNSRFVSRSFNDLIVPILFAKETHVPSRQQLSRCLAISADLKAGVTSVFSSTKHLTVTMDASDEEYREPYVELWKLMLPTMTSIRSLHWNYFSDPDQCPMDTFIRDIGARCTLTDLNLRILAAPPCSRFSLEPLSNLTTVEIHWMIPVPDEHCDRKRWQRQSTRFMSQISALLKRCPDLESFTFSTHYFPTPRTLTPITLASLLDQLQSSSTPRKLRRLVIQGVIVHVGDIRSNLYHLHHLEELVLEADPDPSASTHFGDICATLQRNDIRVKSLFIESLQHSGVSQYISSYQSLEKLVLRKFDHTHDSPVIIGGFITSLQNHCKTLKWLEFDLNRLSPWPQGIVAHLQSEAEQYVALQTLRIRLCITLDDTNTVEGQILTELLETAMRLQALRRLECPSVKYKTGSRVWEDQIELRWSRDDPSRIHAFMKRIVERFKRAHEPKFVIQLSLS</sequence>
<organism evidence="1 2">
    <name type="scientific">Leucocoprinus birnbaumii</name>
    <dbReference type="NCBI Taxonomy" id="56174"/>
    <lineage>
        <taxon>Eukaryota</taxon>
        <taxon>Fungi</taxon>
        <taxon>Dikarya</taxon>
        <taxon>Basidiomycota</taxon>
        <taxon>Agaricomycotina</taxon>
        <taxon>Agaricomycetes</taxon>
        <taxon>Agaricomycetidae</taxon>
        <taxon>Agaricales</taxon>
        <taxon>Agaricineae</taxon>
        <taxon>Agaricaceae</taxon>
        <taxon>Leucocoprinus</taxon>
    </lineage>
</organism>
<dbReference type="AlphaFoldDB" id="A0AAD5W2F6"/>
<dbReference type="SUPFAM" id="SSF52047">
    <property type="entry name" value="RNI-like"/>
    <property type="match status" value="1"/>
</dbReference>
<keyword evidence="2" id="KW-1185">Reference proteome</keyword>
<proteinExistence type="predicted"/>
<gene>
    <name evidence="1" type="ORF">NP233_g645</name>
</gene>
<protein>
    <recommendedName>
        <fullName evidence="3">F-box domain-containing protein</fullName>
    </recommendedName>
</protein>
<dbReference type="InterPro" id="IPR032675">
    <property type="entry name" value="LRR_dom_sf"/>
</dbReference>
<name>A0AAD5W2F6_9AGAR</name>
<evidence type="ECO:0008006" key="3">
    <source>
        <dbReference type="Google" id="ProtNLM"/>
    </source>
</evidence>
<evidence type="ECO:0000313" key="2">
    <source>
        <dbReference type="Proteomes" id="UP001213000"/>
    </source>
</evidence>
<accession>A0AAD5W2F6</accession>
<dbReference type="Proteomes" id="UP001213000">
    <property type="component" value="Unassembled WGS sequence"/>
</dbReference>
<reference evidence="1" key="1">
    <citation type="submission" date="2022-07" db="EMBL/GenBank/DDBJ databases">
        <title>Genome Sequence of Leucocoprinus birnbaumii.</title>
        <authorList>
            <person name="Buettner E."/>
        </authorList>
    </citation>
    <scope>NUCLEOTIDE SEQUENCE</scope>
    <source>
        <strain evidence="1">VT141</strain>
    </source>
</reference>
<comment type="caution">
    <text evidence="1">The sequence shown here is derived from an EMBL/GenBank/DDBJ whole genome shotgun (WGS) entry which is preliminary data.</text>
</comment>